<dbReference type="EMBL" id="BRXU01000001">
    <property type="protein sequence ID" value="GLC48530.1"/>
    <property type="molecule type" value="Genomic_DNA"/>
</dbReference>
<sequence>MDGQEVDKADFGLPGETGFNLASSYFTMMLDPCGVGRALVSRNVSSLNPNLALRNVAMDKCLFAPFTELNAMRWSGRARLEWSEELRKSLESVKYGNQSYPRGIPPPVPDPVAARRFLPDTLKRITIKRTLDGRHPSQTWRSRPVVQGFLPSEWALLRNLEHLDLSDETGQGLIEGPIPSTWLMMTKLRTM</sequence>
<evidence type="ECO:0000313" key="2">
    <source>
        <dbReference type="Proteomes" id="UP001165080"/>
    </source>
</evidence>
<keyword evidence="2" id="KW-1185">Reference proteome</keyword>
<evidence type="ECO:0000313" key="1">
    <source>
        <dbReference type="EMBL" id="GLC48530.1"/>
    </source>
</evidence>
<dbReference type="AlphaFoldDB" id="A0A9W6BB47"/>
<comment type="caution">
    <text evidence="1">The sequence shown here is derived from an EMBL/GenBank/DDBJ whole genome shotgun (WGS) entry which is preliminary data.</text>
</comment>
<name>A0A9W6BB47_9CHLO</name>
<reference evidence="1 2" key="1">
    <citation type="journal article" date="2023" name="Commun. Biol.">
        <title>Reorganization of the ancestral sex-determining regions during the evolution of trioecy in Pleodorina starrii.</title>
        <authorList>
            <person name="Takahashi K."/>
            <person name="Suzuki S."/>
            <person name="Kawai-Toyooka H."/>
            <person name="Yamamoto K."/>
            <person name="Hamaji T."/>
            <person name="Ootsuki R."/>
            <person name="Yamaguchi H."/>
            <person name="Kawachi M."/>
            <person name="Higashiyama T."/>
            <person name="Nozaki H."/>
        </authorList>
    </citation>
    <scope>NUCLEOTIDE SEQUENCE [LARGE SCALE GENOMIC DNA]</scope>
    <source>
        <strain evidence="1 2">NIES-4479</strain>
    </source>
</reference>
<gene>
    <name evidence="1" type="primary">PLESTBF000059</name>
    <name evidence="1" type="ORF">PLESTB_000108000</name>
</gene>
<accession>A0A9W6BB47</accession>
<organism evidence="1 2">
    <name type="scientific">Pleodorina starrii</name>
    <dbReference type="NCBI Taxonomy" id="330485"/>
    <lineage>
        <taxon>Eukaryota</taxon>
        <taxon>Viridiplantae</taxon>
        <taxon>Chlorophyta</taxon>
        <taxon>core chlorophytes</taxon>
        <taxon>Chlorophyceae</taxon>
        <taxon>CS clade</taxon>
        <taxon>Chlamydomonadales</taxon>
        <taxon>Volvocaceae</taxon>
        <taxon>Pleodorina</taxon>
    </lineage>
</organism>
<protein>
    <submittedName>
        <fullName evidence="1">Uncharacterized protein</fullName>
    </submittedName>
</protein>
<proteinExistence type="predicted"/>
<dbReference type="Proteomes" id="UP001165080">
    <property type="component" value="Unassembled WGS sequence"/>
</dbReference>